<sequence length="608" mass="66408">MESSKNQSSTALAEALEGWLGDPEVESNALSFAGALALDERDELPAAGIDQVRAFGFNRYFVPEWLGGDLRAAEDILMLTRVIARRDMNVAVSESTQVWMMLAWIGGDAEQQAKYAATVLRGGVVPCLAYSEPGHGADLAANRFTAAPDGDQYVLSGEKWPINRGRTSTHVVLLGTTGDEHTPAKRQQSMFLVDREQVISGEVTGVPRVPTYGLRGCDISGVAFDNARVDATSRLGAEGEGLELALRGLLITRTFCTGLSLGTGDTMLRTVAGFLSDRILYDGPANEIPYVTESLANAYLSLLVAECESLVAMRGLHLYTEQFSIWGNLAKVQVARLVDTNSKVLARTLGARYFLRAAEHVGTFQKMLRDGAVVSVFDGSEPVCLDSLALQLPALAKAHGHDRDEDWRPLYDLRAELPAFEPHRVSVFGRGRDATFASLPALIGRLAELEPSEGLDDDRLTALRAQAEDLRLELDELLARVTEIRRSSAGQPSPTTKTSKSTAPRLIRVAEELSSLHAKVAALGVWLYNRDHLDAFFADGEWLHAALERRQVHQYEVGDLEQSTARRLFTRMNTQRADHEFFSVRPVRMAAPGARETGRDDAASTTAA</sequence>
<gene>
    <name evidence="4" type="ORF">AB5J58_34010</name>
</gene>
<dbReference type="SUPFAM" id="SSF47203">
    <property type="entry name" value="Acyl-CoA dehydrogenase C-terminal domain-like"/>
    <property type="match status" value="1"/>
</dbReference>
<dbReference type="Gene3D" id="1.20.140.10">
    <property type="entry name" value="Butyryl-CoA Dehydrogenase, subunit A, domain 3"/>
    <property type="match status" value="1"/>
</dbReference>
<dbReference type="CDD" id="cd00567">
    <property type="entry name" value="ACAD"/>
    <property type="match status" value="1"/>
</dbReference>
<evidence type="ECO:0000256" key="1">
    <source>
        <dbReference type="ARBA" id="ARBA00022630"/>
    </source>
</evidence>
<dbReference type="GO" id="GO:0050660">
    <property type="term" value="F:flavin adenine dinucleotide binding"/>
    <property type="evidence" value="ECO:0007669"/>
    <property type="project" value="InterPro"/>
</dbReference>
<dbReference type="EMBL" id="CP163431">
    <property type="protein sequence ID" value="XDQ04856.1"/>
    <property type="molecule type" value="Genomic_DNA"/>
</dbReference>
<dbReference type="PANTHER" id="PTHR43884">
    <property type="entry name" value="ACYL-COA DEHYDROGENASE"/>
    <property type="match status" value="1"/>
</dbReference>
<dbReference type="EC" id="1.3.8.-" evidence="4"/>
<dbReference type="InterPro" id="IPR006091">
    <property type="entry name" value="Acyl-CoA_Oxase/DH_mid-dom"/>
</dbReference>
<evidence type="ECO:0000259" key="3">
    <source>
        <dbReference type="Pfam" id="PF02770"/>
    </source>
</evidence>
<evidence type="ECO:0000256" key="2">
    <source>
        <dbReference type="SAM" id="Coils"/>
    </source>
</evidence>
<dbReference type="Gene3D" id="1.10.540.10">
    <property type="entry name" value="Acyl-CoA dehydrogenase/oxidase, N-terminal domain"/>
    <property type="match status" value="1"/>
</dbReference>
<name>A0AB39MI18_9ACTN</name>
<dbReference type="RefSeq" id="WP_369190295.1">
    <property type="nucleotide sequence ID" value="NZ_CP163431.1"/>
</dbReference>
<organism evidence="4">
    <name type="scientific">Streptomyces sp. R08</name>
    <dbReference type="NCBI Taxonomy" id="3238624"/>
    <lineage>
        <taxon>Bacteria</taxon>
        <taxon>Bacillati</taxon>
        <taxon>Actinomycetota</taxon>
        <taxon>Actinomycetes</taxon>
        <taxon>Kitasatosporales</taxon>
        <taxon>Streptomycetaceae</taxon>
        <taxon>Streptomyces</taxon>
    </lineage>
</organism>
<evidence type="ECO:0000313" key="4">
    <source>
        <dbReference type="EMBL" id="XDQ04856.1"/>
    </source>
</evidence>
<keyword evidence="2" id="KW-0175">Coiled coil</keyword>
<protein>
    <submittedName>
        <fullName evidence="4">Acyl-CoA dehydrogenase</fullName>
        <ecNumber evidence="4">1.3.8.-</ecNumber>
    </submittedName>
</protein>
<keyword evidence="1" id="KW-0285">Flavoprotein</keyword>
<feature type="domain" description="Acyl-CoA oxidase/dehydrogenase middle" evidence="3">
    <location>
        <begin position="127"/>
        <end position="226"/>
    </location>
</feature>
<dbReference type="InterPro" id="IPR046373">
    <property type="entry name" value="Acyl-CoA_Oxase/DH_mid-dom_sf"/>
</dbReference>
<feature type="coiled-coil region" evidence="2">
    <location>
        <begin position="460"/>
        <end position="487"/>
    </location>
</feature>
<reference evidence="4" key="1">
    <citation type="submission" date="2024-07" db="EMBL/GenBank/DDBJ databases">
        <authorList>
            <person name="Yu S.T."/>
        </authorList>
    </citation>
    <scope>NUCLEOTIDE SEQUENCE</scope>
    <source>
        <strain evidence="4">R08</strain>
    </source>
</reference>
<dbReference type="AlphaFoldDB" id="A0AB39MI18"/>
<dbReference type="GO" id="GO:0003995">
    <property type="term" value="F:acyl-CoA dehydrogenase activity"/>
    <property type="evidence" value="ECO:0007669"/>
    <property type="project" value="TreeGrafter"/>
</dbReference>
<proteinExistence type="predicted"/>
<dbReference type="PANTHER" id="PTHR43884:SF12">
    <property type="entry name" value="ISOVALERYL-COA DEHYDROGENASE, MITOCHONDRIAL-RELATED"/>
    <property type="match status" value="1"/>
</dbReference>
<dbReference type="InterPro" id="IPR009100">
    <property type="entry name" value="AcylCoA_DH/oxidase_NM_dom_sf"/>
</dbReference>
<keyword evidence="4" id="KW-0560">Oxidoreductase</keyword>
<dbReference type="InterPro" id="IPR037069">
    <property type="entry name" value="AcylCoA_DH/ox_N_sf"/>
</dbReference>
<accession>A0AB39MI18</accession>
<dbReference type="Pfam" id="PF02770">
    <property type="entry name" value="Acyl-CoA_dh_M"/>
    <property type="match status" value="1"/>
</dbReference>
<dbReference type="InterPro" id="IPR036250">
    <property type="entry name" value="AcylCo_DH-like_C"/>
</dbReference>
<dbReference type="SUPFAM" id="SSF56645">
    <property type="entry name" value="Acyl-CoA dehydrogenase NM domain-like"/>
    <property type="match status" value="1"/>
</dbReference>
<dbReference type="Gene3D" id="2.40.110.10">
    <property type="entry name" value="Butyryl-CoA Dehydrogenase, subunit A, domain 2"/>
    <property type="match status" value="1"/>
</dbReference>